<dbReference type="Gene3D" id="3.30.565.10">
    <property type="entry name" value="Histidine kinase-like ATPase, C-terminal domain"/>
    <property type="match status" value="1"/>
</dbReference>
<dbReference type="SMART" id="SM00448">
    <property type="entry name" value="REC"/>
    <property type="match status" value="1"/>
</dbReference>
<dbReference type="CDD" id="cd00156">
    <property type="entry name" value="REC"/>
    <property type="match status" value="1"/>
</dbReference>
<dbReference type="AlphaFoldDB" id="I5B657"/>
<dbReference type="eggNOG" id="COG2204">
    <property type="taxonomic scope" value="Bacteria"/>
</dbReference>
<dbReference type="InterPro" id="IPR003594">
    <property type="entry name" value="HATPase_dom"/>
</dbReference>
<dbReference type="SMART" id="SM00387">
    <property type="entry name" value="HATPase_c"/>
    <property type="match status" value="1"/>
</dbReference>
<dbReference type="EMBL" id="CM001488">
    <property type="protein sequence ID" value="EIM64970.1"/>
    <property type="molecule type" value="Genomic_DNA"/>
</dbReference>
<feature type="transmembrane region" description="Helical" evidence="10">
    <location>
        <begin position="55"/>
        <end position="73"/>
    </location>
</feature>
<feature type="transmembrane region" description="Helical" evidence="10">
    <location>
        <begin position="217"/>
        <end position="242"/>
    </location>
</feature>
<dbReference type="GO" id="GO:0005524">
    <property type="term" value="F:ATP binding"/>
    <property type="evidence" value="ECO:0007669"/>
    <property type="project" value="UniProtKB-KW"/>
</dbReference>
<proteinExistence type="predicted"/>
<dbReference type="Gene3D" id="3.30.450.40">
    <property type="match status" value="1"/>
</dbReference>
<keyword evidence="4" id="KW-0808">Transferase</keyword>
<dbReference type="InterPro" id="IPR004358">
    <property type="entry name" value="Sig_transdc_His_kin-like_C"/>
</dbReference>
<keyword evidence="8" id="KW-0902">Two-component regulatory system</keyword>
<evidence type="ECO:0000256" key="8">
    <source>
        <dbReference type="ARBA" id="ARBA00023012"/>
    </source>
</evidence>
<feature type="modified residue" description="4-aspartylphosphate" evidence="9">
    <location>
        <position position="896"/>
    </location>
</feature>
<dbReference type="Gene3D" id="3.40.50.2300">
    <property type="match status" value="1"/>
</dbReference>
<evidence type="ECO:0000256" key="4">
    <source>
        <dbReference type="ARBA" id="ARBA00022679"/>
    </source>
</evidence>
<dbReference type="InterPro" id="IPR013767">
    <property type="entry name" value="PAS_fold"/>
</dbReference>
<dbReference type="GO" id="GO:0000155">
    <property type="term" value="F:phosphorelay sensor kinase activity"/>
    <property type="evidence" value="ECO:0007669"/>
    <property type="project" value="InterPro"/>
</dbReference>
<keyword evidence="16" id="KW-1185">Reference proteome</keyword>
<feature type="transmembrane region" description="Helical" evidence="10">
    <location>
        <begin position="25"/>
        <end position="43"/>
    </location>
</feature>
<evidence type="ECO:0000256" key="9">
    <source>
        <dbReference type="PROSITE-ProRule" id="PRU00169"/>
    </source>
</evidence>
<dbReference type="Pfam" id="PF00512">
    <property type="entry name" value="HisKA"/>
    <property type="match status" value="1"/>
</dbReference>
<dbReference type="Pfam" id="PF02518">
    <property type="entry name" value="HATPase_c"/>
    <property type="match status" value="1"/>
</dbReference>
<dbReference type="PROSITE" id="PS50109">
    <property type="entry name" value="HIS_KIN"/>
    <property type="match status" value="1"/>
</dbReference>
<evidence type="ECO:0000259" key="13">
    <source>
        <dbReference type="PROSITE" id="PS50112"/>
    </source>
</evidence>
<feature type="transmembrane region" description="Helical" evidence="10">
    <location>
        <begin position="93"/>
        <end position="115"/>
    </location>
</feature>
<evidence type="ECO:0000256" key="1">
    <source>
        <dbReference type="ARBA" id="ARBA00000085"/>
    </source>
</evidence>
<comment type="catalytic activity">
    <reaction evidence="1">
        <text>ATP + protein L-histidine = ADP + protein N-phospho-L-histidine.</text>
        <dbReference type="EC" id="2.7.13.3"/>
    </reaction>
</comment>
<dbReference type="InterPro" id="IPR005467">
    <property type="entry name" value="His_kinase_dom"/>
</dbReference>
<dbReference type="InterPro" id="IPR029016">
    <property type="entry name" value="GAF-like_dom_sf"/>
</dbReference>
<reference evidence="15 16" key="2">
    <citation type="submission" date="2012-02" db="EMBL/GenBank/DDBJ databases">
        <title>Improved High-Quality Draft sequence of Desulfobacter postgatei 2ac9.</title>
        <authorList>
            <consortium name="US DOE Joint Genome Institute"/>
            <person name="Lucas S."/>
            <person name="Han J."/>
            <person name="Lapidus A."/>
            <person name="Cheng J.-F."/>
            <person name="Goodwin L."/>
            <person name="Pitluck S."/>
            <person name="Peters L."/>
            <person name="Ovchinnikova G."/>
            <person name="Held B."/>
            <person name="Detter J.C."/>
            <person name="Han C."/>
            <person name="Tapia R."/>
            <person name="Land M."/>
            <person name="Hauser L."/>
            <person name="Kyrpides N."/>
            <person name="Ivanova N."/>
            <person name="Pagani I."/>
            <person name="Orellana R."/>
            <person name="Lovley D."/>
            <person name="Woyke T."/>
        </authorList>
    </citation>
    <scope>NUCLEOTIDE SEQUENCE [LARGE SCALE GENOMIC DNA]</scope>
    <source>
        <strain evidence="15 16">2ac9</strain>
    </source>
</reference>
<dbReference type="STRING" id="879212.DespoDRAFT_03183"/>
<dbReference type="CDD" id="cd00130">
    <property type="entry name" value="PAS"/>
    <property type="match status" value="1"/>
</dbReference>
<dbReference type="PROSITE" id="PS50110">
    <property type="entry name" value="RESPONSE_REGULATORY"/>
    <property type="match status" value="1"/>
</dbReference>
<dbReference type="SMART" id="SM00091">
    <property type="entry name" value="PAS"/>
    <property type="match status" value="1"/>
</dbReference>
<keyword evidence="10" id="KW-1133">Transmembrane helix</keyword>
<reference evidence="15 16" key="1">
    <citation type="submission" date="2011-09" db="EMBL/GenBank/DDBJ databases">
        <authorList>
            <consortium name="US DOE Joint Genome Institute (JGI-PGF)"/>
            <person name="Lucas S."/>
            <person name="Han J."/>
            <person name="Lapidus A."/>
            <person name="Cheng J.-F."/>
            <person name="Goodwin L."/>
            <person name="Pitluck S."/>
            <person name="Peters L."/>
            <person name="Land M.L."/>
            <person name="Hauser L."/>
            <person name="Orellana R."/>
            <person name="Lovley D."/>
            <person name="Woyke T.J."/>
        </authorList>
    </citation>
    <scope>NUCLEOTIDE SEQUENCE [LARGE SCALE GENOMIC DNA]</scope>
    <source>
        <strain evidence="15 16">2ac9</strain>
    </source>
</reference>
<organism evidence="15 16">
    <name type="scientific">Desulfobacter postgatei 2ac9</name>
    <dbReference type="NCBI Taxonomy" id="879212"/>
    <lineage>
        <taxon>Bacteria</taxon>
        <taxon>Pseudomonadati</taxon>
        <taxon>Thermodesulfobacteriota</taxon>
        <taxon>Desulfobacteria</taxon>
        <taxon>Desulfobacterales</taxon>
        <taxon>Desulfobacteraceae</taxon>
        <taxon>Desulfobacter</taxon>
    </lineage>
</organism>
<dbReference type="GO" id="GO:0006355">
    <property type="term" value="P:regulation of DNA-templated transcription"/>
    <property type="evidence" value="ECO:0007669"/>
    <property type="project" value="InterPro"/>
</dbReference>
<feature type="domain" description="PAS" evidence="13">
    <location>
        <begin position="464"/>
        <end position="534"/>
    </location>
</feature>
<dbReference type="PROSITE" id="PS50112">
    <property type="entry name" value="PAS"/>
    <property type="match status" value="1"/>
</dbReference>
<dbReference type="InterPro" id="IPR036890">
    <property type="entry name" value="HATPase_C_sf"/>
</dbReference>
<dbReference type="Gene3D" id="1.10.287.130">
    <property type="match status" value="1"/>
</dbReference>
<dbReference type="PROSITE" id="PS50113">
    <property type="entry name" value="PAC"/>
    <property type="match status" value="1"/>
</dbReference>
<evidence type="ECO:0000313" key="16">
    <source>
        <dbReference type="Proteomes" id="UP000005778"/>
    </source>
</evidence>
<protein>
    <recommendedName>
        <fullName evidence="2">histidine kinase</fullName>
        <ecNumber evidence="2">2.7.13.3</ecNumber>
    </recommendedName>
</protein>
<dbReference type="PRINTS" id="PR00344">
    <property type="entry name" value="BCTRLSENSOR"/>
</dbReference>
<dbReference type="SUPFAM" id="SSF55781">
    <property type="entry name" value="GAF domain-like"/>
    <property type="match status" value="1"/>
</dbReference>
<dbReference type="HOGENOM" id="CLU_000445_114_51_7"/>
<dbReference type="InterPro" id="IPR035965">
    <property type="entry name" value="PAS-like_dom_sf"/>
</dbReference>
<sequence>MVNDRHRNDFWHQIPGLKFPGKRSYQVTVALVFGLIGFGVNFLDIEFLKTGDFKISILLGVFFPLLIALAWGWRYGLLCALAGGCQTMWWLWYGGGWGVLYSVPVFTLWIVWHGWWADRRSGSSPWYMTSFAVEIPFRIISELGFMMLFPWLVSLNPPPWDPLLVQDHVSPAWLHTVGIKNTVTAYLFLMIAYVIFSLGPARRFFGLSSRRAQADSMVIYITAILFGVVLWILDVLTNYFFFPIEGQTFWGLAVHGASPKELFFRSFYITAALLVGIVMDRVNRSRVKLQERFDHQNRALAAIRNVNQLIVAEKDPDRLLNEACRLLVETRSFYNAWIALTVDGRPKKPFYHAGFNGGFTPMAEFLLAGDIPACAKALHTSGNIQVKENPSEYCKGCPLISLYAGRAGLCVGLNHADRNFGWLSLSCPIEFVHLPEEHDLIKEVAGDIAFALWVIENENHRKTVESQYAAILAASVDAVIAFDLNGRITVFNPSAERMFGCKAEDALGSSITRFCPEDRLAEQERKVRYVYETGELTGYESERLAVDGRRIWVELSMFLSRNDLGRPQEINAILRDISERKKMEKQVQQAQKMEAIGSLAGGIAHDFNNILFPIIGFSQMLMEDFYKESTEYKNAREILTAAGRASELVNQILSFSRQSEDKSMPVRFQTIIREVLKLCRSTIPSNIKIHQEINSQCGYIMADPTKLHQVAMNLMTNAYHAIAPDHGEISLRLCEKEFSQEDIQAVSLKPGRYVMLTVSDTGKGIDPDIKKRIFDPYFTTKEKGKGTGLGLSVVHGIVHAYGGEIKVYSEIGQGTTFNVYLPLMETSVEIPTEKKMKINPMGNEHILLVDDEQPIVQMEKTILERLGYHVTSRTGSIEALEVFKAKADTFDLVITDMTMPNMTGDQLAKELLAVNPDIPVIILTGFSERINKATIETIGVKGLLMKPVVISDMALEIRRVLDENQSVA</sequence>
<keyword evidence="10" id="KW-0472">Membrane</keyword>
<dbReference type="SUPFAM" id="SSF55874">
    <property type="entry name" value="ATPase domain of HSP90 chaperone/DNA topoisomerase II/histidine kinase"/>
    <property type="match status" value="1"/>
</dbReference>
<dbReference type="Pfam" id="PF00989">
    <property type="entry name" value="PAS"/>
    <property type="match status" value="1"/>
</dbReference>
<keyword evidence="7" id="KW-0067">ATP-binding</keyword>
<dbReference type="InterPro" id="IPR036097">
    <property type="entry name" value="HisK_dim/P_sf"/>
</dbReference>
<dbReference type="InterPro" id="IPR000700">
    <property type="entry name" value="PAS-assoc_C"/>
</dbReference>
<dbReference type="OrthoDB" id="5416276at2"/>
<gene>
    <name evidence="15" type="ORF">DespoDRAFT_03183</name>
</gene>
<evidence type="ECO:0000259" key="12">
    <source>
        <dbReference type="PROSITE" id="PS50110"/>
    </source>
</evidence>
<keyword evidence="6" id="KW-0418">Kinase</keyword>
<keyword evidence="5" id="KW-0547">Nucleotide-binding</keyword>
<evidence type="ECO:0000256" key="10">
    <source>
        <dbReference type="SAM" id="Phobius"/>
    </source>
</evidence>
<dbReference type="Proteomes" id="UP000005778">
    <property type="component" value="Chromosome"/>
</dbReference>
<dbReference type="InterPro" id="IPR001789">
    <property type="entry name" value="Sig_transdc_resp-reg_receiver"/>
</dbReference>
<evidence type="ECO:0000256" key="5">
    <source>
        <dbReference type="ARBA" id="ARBA00022741"/>
    </source>
</evidence>
<dbReference type="SMART" id="SM00388">
    <property type="entry name" value="HisKA"/>
    <property type="match status" value="1"/>
</dbReference>
<dbReference type="Pfam" id="PF00072">
    <property type="entry name" value="Response_reg"/>
    <property type="match status" value="1"/>
</dbReference>
<dbReference type="CDD" id="cd00082">
    <property type="entry name" value="HisKA"/>
    <property type="match status" value="1"/>
</dbReference>
<name>I5B657_9BACT</name>
<keyword evidence="10" id="KW-0812">Transmembrane</keyword>
<dbReference type="PANTHER" id="PTHR43065">
    <property type="entry name" value="SENSOR HISTIDINE KINASE"/>
    <property type="match status" value="1"/>
</dbReference>
<evidence type="ECO:0000259" key="11">
    <source>
        <dbReference type="PROSITE" id="PS50109"/>
    </source>
</evidence>
<evidence type="ECO:0000256" key="6">
    <source>
        <dbReference type="ARBA" id="ARBA00022777"/>
    </source>
</evidence>
<feature type="domain" description="Histidine kinase" evidence="11">
    <location>
        <begin position="602"/>
        <end position="825"/>
    </location>
</feature>
<dbReference type="eggNOG" id="COG4191">
    <property type="taxonomic scope" value="Bacteria"/>
</dbReference>
<dbReference type="NCBIfam" id="TIGR00229">
    <property type="entry name" value="sensory_box"/>
    <property type="match status" value="1"/>
</dbReference>
<dbReference type="SUPFAM" id="SSF47384">
    <property type="entry name" value="Homodimeric domain of signal transducing histidine kinase"/>
    <property type="match status" value="1"/>
</dbReference>
<evidence type="ECO:0000313" key="15">
    <source>
        <dbReference type="EMBL" id="EIM64970.1"/>
    </source>
</evidence>
<evidence type="ECO:0000256" key="2">
    <source>
        <dbReference type="ARBA" id="ARBA00012438"/>
    </source>
</evidence>
<feature type="domain" description="PAC" evidence="14">
    <location>
        <begin position="537"/>
        <end position="589"/>
    </location>
</feature>
<evidence type="ECO:0000259" key="14">
    <source>
        <dbReference type="PROSITE" id="PS50113"/>
    </source>
</evidence>
<evidence type="ECO:0000256" key="3">
    <source>
        <dbReference type="ARBA" id="ARBA00022553"/>
    </source>
</evidence>
<feature type="transmembrane region" description="Helical" evidence="10">
    <location>
        <begin position="173"/>
        <end position="196"/>
    </location>
</feature>
<dbReference type="SUPFAM" id="SSF55785">
    <property type="entry name" value="PYP-like sensor domain (PAS domain)"/>
    <property type="match status" value="1"/>
</dbReference>
<dbReference type="RefSeq" id="WP_004074685.1">
    <property type="nucleotide sequence ID" value="NZ_CM001488.1"/>
</dbReference>
<dbReference type="Gene3D" id="3.30.450.20">
    <property type="entry name" value="PAS domain"/>
    <property type="match status" value="1"/>
</dbReference>
<accession>I5B657</accession>
<keyword evidence="3 9" id="KW-0597">Phosphoprotein</keyword>
<dbReference type="SUPFAM" id="SSF52172">
    <property type="entry name" value="CheY-like"/>
    <property type="match status" value="1"/>
</dbReference>
<dbReference type="InterPro" id="IPR003661">
    <property type="entry name" value="HisK_dim/P_dom"/>
</dbReference>
<feature type="domain" description="Response regulatory" evidence="12">
    <location>
        <begin position="845"/>
        <end position="961"/>
    </location>
</feature>
<dbReference type="InterPro" id="IPR000014">
    <property type="entry name" value="PAS"/>
</dbReference>
<dbReference type="EC" id="2.7.13.3" evidence="2"/>
<evidence type="ECO:0000256" key="7">
    <source>
        <dbReference type="ARBA" id="ARBA00022840"/>
    </source>
</evidence>
<dbReference type="InterPro" id="IPR011006">
    <property type="entry name" value="CheY-like_superfamily"/>
</dbReference>
<dbReference type="PANTHER" id="PTHR43065:SF46">
    <property type="entry name" value="C4-DICARBOXYLATE TRANSPORT SENSOR PROTEIN DCTB"/>
    <property type="match status" value="1"/>
</dbReference>